<sequence>MPTTSPYGTWESPISSESIAQNATSFDDVIVDPITSVIYHIEKRPSEDGRSVLVNTEKNTDLFDRTWNCRTGVHEYGGAAAKAYNGVVYFSNYSDGRVYSIQDGGAPTPITPESDFHRFADFAIHPVENRFIVSILEDHTKPDPSDVISSLCVIDSKSSTVHPLTGGADFYAAPQFSPDGLHLVWQQWNFPDMPWDGGLLYVADVTIGSSGTLTIGEPRYVAGKYQEASAGYPSWVSNDTLLYTVDVSGFQNPWTYSLATQSSSPVLKSPKDEDFNEPAWILGGSHNAVLDSNGHTVLFTALREVRSVLYQITLKTGATEELESPFVTIESVRRVTDSNVVFIGSQIDEPAAIILCTTSPYEKPQFKQLKSSASASANPVPKEYLSKPQSLAIDVNGQPVYAVYYPPTNPDFVAPAGELPPCVYFTTRGFAWLTVNYGGSSGYGREYINRLNKEWGVVDVEDCTLATIALGKSPYSLIDGKRTAIRGGSAGGFTTLAALCVFPTAFAAGTSLYGISDLKKLEDFTHKFESKYMFKLLGGSSQEVPEVYKERSPLYNADKIRSPLLIEQGALDKVVPPEQAHAIVKIIQENQGQVEYLEFPDEGHGWRKAENIQTALEKELAFYKEVFGLNK</sequence>
<gene>
    <name evidence="2" type="ORF">NLI96_g10966</name>
</gene>
<evidence type="ECO:0000259" key="1">
    <source>
        <dbReference type="Pfam" id="PF00326"/>
    </source>
</evidence>
<dbReference type="Proteomes" id="UP001212997">
    <property type="component" value="Unassembled WGS sequence"/>
</dbReference>
<dbReference type="AlphaFoldDB" id="A0AAD5UV27"/>
<accession>A0AAD5UV27</accession>
<feature type="domain" description="Peptidase S9 prolyl oligopeptidase catalytic" evidence="1">
    <location>
        <begin position="424"/>
        <end position="628"/>
    </location>
</feature>
<proteinExistence type="predicted"/>
<dbReference type="GO" id="GO:0008236">
    <property type="term" value="F:serine-type peptidase activity"/>
    <property type="evidence" value="ECO:0007669"/>
    <property type="project" value="InterPro"/>
</dbReference>
<dbReference type="EMBL" id="JANAWD010000675">
    <property type="protein sequence ID" value="KAJ3476725.1"/>
    <property type="molecule type" value="Genomic_DNA"/>
</dbReference>
<dbReference type="InterPro" id="IPR001375">
    <property type="entry name" value="Peptidase_S9_cat"/>
</dbReference>
<protein>
    <recommendedName>
        <fullName evidence="1">Peptidase S9 prolyl oligopeptidase catalytic domain-containing protein</fullName>
    </recommendedName>
</protein>
<dbReference type="SUPFAM" id="SSF82171">
    <property type="entry name" value="DPP6 N-terminal domain-like"/>
    <property type="match status" value="1"/>
</dbReference>
<organism evidence="2 3">
    <name type="scientific">Meripilus lineatus</name>
    <dbReference type="NCBI Taxonomy" id="2056292"/>
    <lineage>
        <taxon>Eukaryota</taxon>
        <taxon>Fungi</taxon>
        <taxon>Dikarya</taxon>
        <taxon>Basidiomycota</taxon>
        <taxon>Agaricomycotina</taxon>
        <taxon>Agaricomycetes</taxon>
        <taxon>Polyporales</taxon>
        <taxon>Meripilaceae</taxon>
        <taxon>Meripilus</taxon>
    </lineage>
</organism>
<dbReference type="Gene3D" id="2.120.10.30">
    <property type="entry name" value="TolB, C-terminal domain"/>
    <property type="match status" value="1"/>
</dbReference>
<keyword evidence="3" id="KW-1185">Reference proteome</keyword>
<dbReference type="InterPro" id="IPR011042">
    <property type="entry name" value="6-blade_b-propeller_TolB-like"/>
</dbReference>
<dbReference type="PANTHER" id="PTHR43056">
    <property type="entry name" value="PEPTIDASE S9 PROLYL OLIGOPEPTIDASE"/>
    <property type="match status" value="1"/>
</dbReference>
<dbReference type="SUPFAM" id="SSF53474">
    <property type="entry name" value="alpha/beta-Hydrolases"/>
    <property type="match status" value="1"/>
</dbReference>
<evidence type="ECO:0000313" key="2">
    <source>
        <dbReference type="EMBL" id="KAJ3476725.1"/>
    </source>
</evidence>
<dbReference type="InterPro" id="IPR029058">
    <property type="entry name" value="AB_hydrolase_fold"/>
</dbReference>
<dbReference type="Gene3D" id="3.40.50.1820">
    <property type="entry name" value="alpha/beta hydrolase"/>
    <property type="match status" value="1"/>
</dbReference>
<dbReference type="GO" id="GO:0006508">
    <property type="term" value="P:proteolysis"/>
    <property type="evidence" value="ECO:0007669"/>
    <property type="project" value="InterPro"/>
</dbReference>
<dbReference type="InterPro" id="IPR050585">
    <property type="entry name" value="Xaa-Pro_dipeptidyl-ppase/CocE"/>
</dbReference>
<dbReference type="PANTHER" id="PTHR43056:SF5">
    <property type="entry name" value="PEPTIDASE S9 PROLYL OLIGOPEPTIDASE CATALYTIC DOMAIN-CONTAINING PROTEIN"/>
    <property type="match status" value="1"/>
</dbReference>
<comment type="caution">
    <text evidence="2">The sequence shown here is derived from an EMBL/GenBank/DDBJ whole genome shotgun (WGS) entry which is preliminary data.</text>
</comment>
<name>A0AAD5UV27_9APHY</name>
<reference evidence="2" key="1">
    <citation type="submission" date="2022-07" db="EMBL/GenBank/DDBJ databases">
        <title>Genome Sequence of Physisporinus lineatus.</title>
        <authorList>
            <person name="Buettner E."/>
        </authorList>
    </citation>
    <scope>NUCLEOTIDE SEQUENCE</scope>
    <source>
        <strain evidence="2">VT162</strain>
    </source>
</reference>
<dbReference type="Pfam" id="PF00326">
    <property type="entry name" value="Peptidase_S9"/>
    <property type="match status" value="1"/>
</dbReference>
<evidence type="ECO:0000313" key="3">
    <source>
        <dbReference type="Proteomes" id="UP001212997"/>
    </source>
</evidence>